<keyword evidence="4" id="KW-1185">Reference proteome</keyword>
<dbReference type="InterPro" id="IPR003115">
    <property type="entry name" value="ParB_N"/>
</dbReference>
<name>A0ABS2U175_9ACTN</name>
<feature type="region of interest" description="Disordered" evidence="1">
    <location>
        <begin position="347"/>
        <end position="370"/>
    </location>
</feature>
<comment type="caution">
    <text evidence="3">The sequence shown here is derived from an EMBL/GenBank/DDBJ whole genome shotgun (WGS) entry which is preliminary data.</text>
</comment>
<sequence>MSVLPTGEESRIHLHEQLSSRRTHLVPIGSLLPADSPRLAGETEEHARILAESEAALPPIVVHRDTMRVVDGMHRLRAAALRGDQHIEVRLVEGTAEDAFVLAVVLNAEHGLPLSRQDRTAAAQRIIESHPHWSDRRIASVTGLSPSVVGALRRQADVPMAELSLRTGRDGRSRPVDLVAGRIAASRVIAESPDASLREIAGRAGVALATARDVRNRIRLGQDPVPPKLRTAGSGPEQTGADADPAESGQHHGDDRPAGSQEPQPVRPVPPPAAAVTETVLARMRRDPSLRMSQTGRALLHLLAAHLLTDEQRQDLVAGVPAHRAADVAHVARLCADRWLQFATDVEGSRAQAGETASGRGRVPSLSPGA</sequence>
<gene>
    <name evidence="3" type="ORF">ITX44_33275</name>
</gene>
<dbReference type="Proteomes" id="UP000749040">
    <property type="component" value="Unassembled WGS sequence"/>
</dbReference>
<evidence type="ECO:0000256" key="1">
    <source>
        <dbReference type="SAM" id="MobiDB-lite"/>
    </source>
</evidence>
<accession>A0ABS2U175</accession>
<feature type="domain" description="ParB-like N-terminal" evidence="2">
    <location>
        <begin position="24"/>
        <end position="108"/>
    </location>
</feature>
<evidence type="ECO:0000313" key="4">
    <source>
        <dbReference type="Proteomes" id="UP000749040"/>
    </source>
</evidence>
<evidence type="ECO:0000313" key="3">
    <source>
        <dbReference type="EMBL" id="MBM9509335.1"/>
    </source>
</evidence>
<reference evidence="3 4" key="1">
    <citation type="submission" date="2021-01" db="EMBL/GenBank/DDBJ databases">
        <title>Streptomyces acididurans sp. nov., isolated from a peat swamp forest soil.</title>
        <authorList>
            <person name="Chantavorakit T."/>
            <person name="Duangmal K."/>
        </authorList>
    </citation>
    <scope>NUCLEOTIDE SEQUENCE [LARGE SCALE GENOMIC DNA]</scope>
    <source>
        <strain evidence="3 4">KK5PA1</strain>
    </source>
</reference>
<dbReference type="SMART" id="SM00470">
    <property type="entry name" value="ParB"/>
    <property type="match status" value="1"/>
</dbReference>
<organism evidence="3 4">
    <name type="scientific">Actinacidiphila acididurans</name>
    <dbReference type="NCBI Taxonomy" id="2784346"/>
    <lineage>
        <taxon>Bacteria</taxon>
        <taxon>Bacillati</taxon>
        <taxon>Actinomycetota</taxon>
        <taxon>Actinomycetes</taxon>
        <taxon>Kitasatosporales</taxon>
        <taxon>Streptomycetaceae</taxon>
        <taxon>Actinacidiphila</taxon>
    </lineage>
</organism>
<dbReference type="EMBL" id="JADKYB010000024">
    <property type="protein sequence ID" value="MBM9509335.1"/>
    <property type="molecule type" value="Genomic_DNA"/>
</dbReference>
<evidence type="ECO:0000259" key="2">
    <source>
        <dbReference type="SMART" id="SM00470"/>
    </source>
</evidence>
<dbReference type="Gene3D" id="3.90.1530.10">
    <property type="entry name" value="Conserved hypothetical protein from pyrococcus furiosus pfu- 392566-001, ParB domain"/>
    <property type="match status" value="1"/>
</dbReference>
<dbReference type="SUPFAM" id="SSF110849">
    <property type="entry name" value="ParB/Sulfiredoxin"/>
    <property type="match status" value="1"/>
</dbReference>
<dbReference type="InterPro" id="IPR036086">
    <property type="entry name" value="ParB/Sulfiredoxin_sf"/>
</dbReference>
<protein>
    <submittedName>
        <fullName evidence="3">ParB-like nuclease domain-containing protein</fullName>
    </submittedName>
</protein>
<feature type="region of interest" description="Disordered" evidence="1">
    <location>
        <begin position="218"/>
        <end position="273"/>
    </location>
</feature>
<proteinExistence type="predicted"/>